<gene>
    <name evidence="2" type="ORF">EDD80_101440</name>
</gene>
<dbReference type="AlphaFoldDB" id="A0A4R3L012"/>
<accession>A0A4R3L012</accession>
<proteinExistence type="predicted"/>
<evidence type="ECO:0000313" key="3">
    <source>
        <dbReference type="Proteomes" id="UP000295807"/>
    </source>
</evidence>
<dbReference type="RefSeq" id="WP_132127916.1">
    <property type="nucleotide sequence ID" value="NZ_CP042432.1"/>
</dbReference>
<name>A0A4R3L012_9SPHI</name>
<dbReference type="SUPFAM" id="SSF55961">
    <property type="entry name" value="Bet v1-like"/>
    <property type="match status" value="1"/>
</dbReference>
<organism evidence="2 3">
    <name type="scientific">Anseongella ginsenosidimutans</name>
    <dbReference type="NCBI Taxonomy" id="496056"/>
    <lineage>
        <taxon>Bacteria</taxon>
        <taxon>Pseudomonadati</taxon>
        <taxon>Bacteroidota</taxon>
        <taxon>Sphingobacteriia</taxon>
        <taxon>Sphingobacteriales</taxon>
        <taxon>Sphingobacteriaceae</taxon>
        <taxon>Anseongella</taxon>
    </lineage>
</organism>
<sequence>MHVKKKFKLEFELRSSPKILFSFLSSPNGLAQWFADDVVVQPDDYFIFKWDNEMQRAKLLGVKENKSIKFKWEDDEPYCYFELEVLQDELTGDVALSVTDFVPEDEKDERARIWESQVETLIRVLGA</sequence>
<protein>
    <recommendedName>
        <fullName evidence="1">START-like domain-containing protein</fullName>
    </recommendedName>
</protein>
<dbReference type="OrthoDB" id="667567at2"/>
<feature type="domain" description="START-like" evidence="1">
    <location>
        <begin position="1"/>
        <end position="127"/>
    </location>
</feature>
<evidence type="ECO:0000313" key="2">
    <source>
        <dbReference type="EMBL" id="TCS90240.1"/>
    </source>
</evidence>
<dbReference type="Proteomes" id="UP000295807">
    <property type="component" value="Unassembled WGS sequence"/>
</dbReference>
<dbReference type="EMBL" id="SMAD01000001">
    <property type="protein sequence ID" value="TCS90240.1"/>
    <property type="molecule type" value="Genomic_DNA"/>
</dbReference>
<dbReference type="InterPro" id="IPR045736">
    <property type="entry name" value="START_2"/>
</dbReference>
<evidence type="ECO:0000259" key="1">
    <source>
        <dbReference type="Pfam" id="PF19569"/>
    </source>
</evidence>
<reference evidence="2 3" key="1">
    <citation type="submission" date="2019-03" db="EMBL/GenBank/DDBJ databases">
        <title>Genomic Encyclopedia of Type Strains, Phase IV (KMG-IV): sequencing the most valuable type-strain genomes for metagenomic binning, comparative biology and taxonomic classification.</title>
        <authorList>
            <person name="Goeker M."/>
        </authorList>
    </citation>
    <scope>NUCLEOTIDE SEQUENCE [LARGE SCALE GENOMIC DNA]</scope>
    <source>
        <strain evidence="2 3">DSM 21100</strain>
    </source>
</reference>
<dbReference type="Pfam" id="PF19569">
    <property type="entry name" value="START_2"/>
    <property type="match status" value="1"/>
</dbReference>
<dbReference type="Gene3D" id="3.30.530.20">
    <property type="match status" value="1"/>
</dbReference>
<comment type="caution">
    <text evidence="2">The sequence shown here is derived from an EMBL/GenBank/DDBJ whole genome shotgun (WGS) entry which is preliminary data.</text>
</comment>
<dbReference type="InterPro" id="IPR023393">
    <property type="entry name" value="START-like_dom_sf"/>
</dbReference>
<keyword evidence="3" id="KW-1185">Reference proteome</keyword>